<accession>A0AAV4CFW1</accession>
<evidence type="ECO:0000313" key="2">
    <source>
        <dbReference type="EMBL" id="GFO30360.1"/>
    </source>
</evidence>
<organism evidence="2 3">
    <name type="scientific">Plakobranchus ocellatus</name>
    <dbReference type="NCBI Taxonomy" id="259542"/>
    <lineage>
        <taxon>Eukaryota</taxon>
        <taxon>Metazoa</taxon>
        <taxon>Spiralia</taxon>
        <taxon>Lophotrochozoa</taxon>
        <taxon>Mollusca</taxon>
        <taxon>Gastropoda</taxon>
        <taxon>Heterobranchia</taxon>
        <taxon>Euthyneura</taxon>
        <taxon>Panpulmonata</taxon>
        <taxon>Sacoglossa</taxon>
        <taxon>Placobranchoidea</taxon>
        <taxon>Plakobranchidae</taxon>
        <taxon>Plakobranchus</taxon>
    </lineage>
</organism>
<proteinExistence type="predicted"/>
<dbReference type="EMBL" id="BLXT01006233">
    <property type="protein sequence ID" value="GFO30360.1"/>
    <property type="molecule type" value="Genomic_DNA"/>
</dbReference>
<evidence type="ECO:0000256" key="1">
    <source>
        <dbReference type="SAM" id="MobiDB-lite"/>
    </source>
</evidence>
<name>A0AAV4CFW1_9GAST</name>
<reference evidence="2 3" key="1">
    <citation type="journal article" date="2021" name="Elife">
        <title>Chloroplast acquisition without the gene transfer in kleptoplastic sea slugs, Plakobranchus ocellatus.</title>
        <authorList>
            <person name="Maeda T."/>
            <person name="Takahashi S."/>
            <person name="Yoshida T."/>
            <person name="Shimamura S."/>
            <person name="Takaki Y."/>
            <person name="Nagai Y."/>
            <person name="Toyoda A."/>
            <person name="Suzuki Y."/>
            <person name="Arimoto A."/>
            <person name="Ishii H."/>
            <person name="Satoh N."/>
            <person name="Nishiyama T."/>
            <person name="Hasebe M."/>
            <person name="Maruyama T."/>
            <person name="Minagawa J."/>
            <person name="Obokata J."/>
            <person name="Shigenobu S."/>
        </authorList>
    </citation>
    <scope>NUCLEOTIDE SEQUENCE [LARGE SCALE GENOMIC DNA]</scope>
</reference>
<keyword evidence="3" id="KW-1185">Reference proteome</keyword>
<sequence length="93" mass="10722">MSLKILATILTVPGQQRRRPNTYTPLRPQRRTPNNSGVRKDSEDLEELVSFDVSPPSHSEARRDLSDMQDTIDLCNERNASFSWHETRLKKAD</sequence>
<feature type="region of interest" description="Disordered" evidence="1">
    <location>
        <begin position="12"/>
        <end position="44"/>
    </location>
</feature>
<evidence type="ECO:0000313" key="3">
    <source>
        <dbReference type="Proteomes" id="UP000735302"/>
    </source>
</evidence>
<comment type="caution">
    <text evidence="2">The sequence shown here is derived from an EMBL/GenBank/DDBJ whole genome shotgun (WGS) entry which is preliminary data.</text>
</comment>
<dbReference type="Proteomes" id="UP000735302">
    <property type="component" value="Unassembled WGS sequence"/>
</dbReference>
<dbReference type="AlphaFoldDB" id="A0AAV4CFW1"/>
<protein>
    <submittedName>
        <fullName evidence="2">Uncharacterized protein</fullName>
    </submittedName>
</protein>
<gene>
    <name evidence="2" type="ORF">PoB_005686500</name>
</gene>